<dbReference type="GO" id="GO:0003676">
    <property type="term" value="F:nucleic acid binding"/>
    <property type="evidence" value="ECO:0007669"/>
    <property type="project" value="InterPro"/>
</dbReference>
<dbReference type="EMBL" id="RCMG01000439">
    <property type="protein sequence ID" value="KAG2854219.1"/>
    <property type="molecule type" value="Genomic_DNA"/>
</dbReference>
<dbReference type="SUPFAM" id="SSF53098">
    <property type="entry name" value="Ribonuclease H-like"/>
    <property type="match status" value="1"/>
</dbReference>
<comment type="caution">
    <text evidence="6">The sequence shown here is derived from an EMBL/GenBank/DDBJ whole genome shotgun (WGS) entry which is preliminary data.</text>
</comment>
<dbReference type="VEuPathDB" id="FungiDB:PC110_g673"/>
<evidence type="ECO:0000313" key="4">
    <source>
        <dbReference type="EMBL" id="KAG2976924.1"/>
    </source>
</evidence>
<dbReference type="InterPro" id="IPR050951">
    <property type="entry name" value="Retrovirus_Pol_polyprotein"/>
</dbReference>
<evidence type="ECO:0000259" key="1">
    <source>
        <dbReference type="PROSITE" id="PS50994"/>
    </source>
</evidence>
<protein>
    <recommendedName>
        <fullName evidence="1">Integrase catalytic domain-containing protein</fullName>
    </recommendedName>
</protein>
<accession>A0A329T4S1</accession>
<proteinExistence type="predicted"/>
<dbReference type="Proteomes" id="UP000697107">
    <property type="component" value="Unassembled WGS sequence"/>
</dbReference>
<dbReference type="InterPro" id="IPR012337">
    <property type="entry name" value="RNaseH-like_sf"/>
</dbReference>
<dbReference type="Gene3D" id="3.30.420.10">
    <property type="entry name" value="Ribonuclease H-like superfamily/Ribonuclease H"/>
    <property type="match status" value="1"/>
</dbReference>
<feature type="domain" description="Integrase catalytic" evidence="1">
    <location>
        <begin position="1"/>
        <end position="116"/>
    </location>
</feature>
<dbReference type="Proteomes" id="UP000736787">
    <property type="component" value="Unassembled WGS sequence"/>
</dbReference>
<dbReference type="OrthoDB" id="88547at2759"/>
<dbReference type="InterPro" id="IPR036397">
    <property type="entry name" value="RNaseH_sf"/>
</dbReference>
<keyword evidence="7" id="KW-1185">Reference proteome</keyword>
<dbReference type="PANTHER" id="PTHR37984:SF5">
    <property type="entry name" value="PROTEIN NYNRIN-LIKE"/>
    <property type="match status" value="1"/>
</dbReference>
<dbReference type="GO" id="GO:0015074">
    <property type="term" value="P:DNA integration"/>
    <property type="evidence" value="ECO:0007669"/>
    <property type="project" value="InterPro"/>
</dbReference>
<evidence type="ECO:0000313" key="2">
    <source>
        <dbReference type="EMBL" id="KAG2854219.1"/>
    </source>
</evidence>
<dbReference type="PANTHER" id="PTHR37984">
    <property type="entry name" value="PROTEIN CBG26694"/>
    <property type="match status" value="1"/>
</dbReference>
<evidence type="ECO:0000313" key="6">
    <source>
        <dbReference type="EMBL" id="RAW43126.1"/>
    </source>
</evidence>
<dbReference type="Proteomes" id="UP000735874">
    <property type="component" value="Unassembled WGS sequence"/>
</dbReference>
<evidence type="ECO:0000313" key="5">
    <source>
        <dbReference type="EMBL" id="KAG3217825.1"/>
    </source>
</evidence>
<name>A0A329T4S1_9STRA</name>
<reference evidence="2" key="2">
    <citation type="submission" date="2018-10" db="EMBL/GenBank/DDBJ databases">
        <title>Effector identification in a new, highly contiguous assembly of the strawberry crown rot pathogen Phytophthora cactorum.</title>
        <authorList>
            <person name="Armitage A.D."/>
            <person name="Nellist C.F."/>
            <person name="Bates H."/>
            <person name="Vickerstaff R.J."/>
            <person name="Harrison R.J."/>
        </authorList>
    </citation>
    <scope>NUCLEOTIDE SEQUENCE</scope>
    <source>
        <strain evidence="2">15-7</strain>
        <strain evidence="3">4040</strain>
        <strain evidence="4">P415</strain>
        <strain evidence="5">P421</strain>
    </source>
</reference>
<gene>
    <name evidence="6" type="ORF">PC110_g673</name>
    <name evidence="2" type="ORF">PC113_g13503</name>
    <name evidence="3" type="ORF">PC117_g770</name>
    <name evidence="4" type="ORF">PC118_g13175</name>
    <name evidence="5" type="ORF">PC129_g11346</name>
</gene>
<dbReference type="EMBL" id="MJFZ01000007">
    <property type="protein sequence ID" value="RAW43126.1"/>
    <property type="molecule type" value="Genomic_DNA"/>
</dbReference>
<evidence type="ECO:0000313" key="3">
    <source>
        <dbReference type="EMBL" id="KAG2954981.1"/>
    </source>
</evidence>
<evidence type="ECO:0000313" key="7">
    <source>
        <dbReference type="Proteomes" id="UP000251314"/>
    </source>
</evidence>
<dbReference type="STRING" id="29920.A0A329T4S1"/>
<dbReference type="InterPro" id="IPR001584">
    <property type="entry name" value="Integrase_cat-core"/>
</dbReference>
<sequence>MSLPRSIQGTTYDLVLKDSMRGYVELVKCEQATAKTTYDALIDWFKRYGVVHTWVSDQGSQFTSDLFERLHRVLGAQYHFVTAYLLWAHGSVEVVNRLILCCLKALTSEFKMQVKP</sequence>
<dbReference type="EMBL" id="RCMK01000008">
    <property type="protein sequence ID" value="KAG2954981.1"/>
    <property type="molecule type" value="Genomic_DNA"/>
</dbReference>
<dbReference type="EMBL" id="RCMV01000397">
    <property type="protein sequence ID" value="KAG3217825.1"/>
    <property type="molecule type" value="Genomic_DNA"/>
</dbReference>
<dbReference type="Proteomes" id="UP000251314">
    <property type="component" value="Unassembled WGS sequence"/>
</dbReference>
<dbReference type="PROSITE" id="PS50994">
    <property type="entry name" value="INTEGRASE"/>
    <property type="match status" value="1"/>
</dbReference>
<organism evidence="6 7">
    <name type="scientific">Phytophthora cactorum</name>
    <dbReference type="NCBI Taxonomy" id="29920"/>
    <lineage>
        <taxon>Eukaryota</taxon>
        <taxon>Sar</taxon>
        <taxon>Stramenopiles</taxon>
        <taxon>Oomycota</taxon>
        <taxon>Peronosporomycetes</taxon>
        <taxon>Peronosporales</taxon>
        <taxon>Peronosporaceae</taxon>
        <taxon>Phytophthora</taxon>
    </lineage>
</organism>
<dbReference type="AlphaFoldDB" id="A0A329T4S1"/>
<reference evidence="6 7" key="1">
    <citation type="submission" date="2018-01" db="EMBL/GenBank/DDBJ databases">
        <title>Draft genome of the strawberry crown rot pathogen Phytophthora cactorum.</title>
        <authorList>
            <person name="Armitage A.D."/>
            <person name="Lysoe E."/>
            <person name="Nellist C.F."/>
            <person name="Harrison R.J."/>
            <person name="Brurberg M.B."/>
        </authorList>
    </citation>
    <scope>NUCLEOTIDE SEQUENCE [LARGE SCALE GENOMIC DNA]</scope>
    <source>
        <strain evidence="6 7">10300</strain>
    </source>
</reference>
<dbReference type="Proteomes" id="UP000760860">
    <property type="component" value="Unassembled WGS sequence"/>
</dbReference>
<dbReference type="EMBL" id="RCML01000443">
    <property type="protein sequence ID" value="KAG2976924.1"/>
    <property type="molecule type" value="Genomic_DNA"/>
</dbReference>